<dbReference type="Gene3D" id="3.40.50.150">
    <property type="entry name" value="Vaccinia Virus protein VP39"/>
    <property type="match status" value="1"/>
</dbReference>
<dbReference type="PANTHER" id="PTHR13184:SF5">
    <property type="entry name" value="METHYLTRANSFERASE-LIKE PROTEIN 17, MITOCHONDRIAL"/>
    <property type="match status" value="1"/>
</dbReference>
<dbReference type="EMBL" id="NKHD01000002">
    <property type="protein sequence ID" value="OXT09437.1"/>
    <property type="molecule type" value="Genomic_DNA"/>
</dbReference>
<dbReference type="GO" id="GO:0015935">
    <property type="term" value="C:small ribosomal subunit"/>
    <property type="evidence" value="ECO:0007669"/>
    <property type="project" value="TreeGrafter"/>
</dbReference>
<dbReference type="RefSeq" id="WP_094043138.1">
    <property type="nucleotide sequence ID" value="NZ_NKHD01000002.1"/>
</dbReference>
<dbReference type="GO" id="GO:0003735">
    <property type="term" value="F:structural constituent of ribosome"/>
    <property type="evidence" value="ECO:0007669"/>
    <property type="project" value="TreeGrafter"/>
</dbReference>
<evidence type="ECO:0000256" key="4">
    <source>
        <dbReference type="ARBA" id="ARBA00023014"/>
    </source>
</evidence>
<keyword evidence="5" id="KW-0808">Transferase</keyword>
<dbReference type="GO" id="GO:0051536">
    <property type="term" value="F:iron-sulfur cluster binding"/>
    <property type="evidence" value="ECO:0007669"/>
    <property type="project" value="UniProtKB-KW"/>
</dbReference>
<dbReference type="Pfam" id="PF09243">
    <property type="entry name" value="Rsm22"/>
    <property type="match status" value="1"/>
</dbReference>
<evidence type="ECO:0000256" key="2">
    <source>
        <dbReference type="ARBA" id="ARBA00022946"/>
    </source>
</evidence>
<evidence type="ECO:0000313" key="5">
    <source>
        <dbReference type="EMBL" id="OXT09437.1"/>
    </source>
</evidence>
<dbReference type="GO" id="GO:0032259">
    <property type="term" value="P:methylation"/>
    <property type="evidence" value="ECO:0007669"/>
    <property type="project" value="UniProtKB-KW"/>
</dbReference>
<dbReference type="SUPFAM" id="SSF53335">
    <property type="entry name" value="S-adenosyl-L-methionine-dependent methyltransferases"/>
    <property type="match status" value="1"/>
</dbReference>
<dbReference type="AlphaFoldDB" id="A0A231VN36"/>
<accession>A0A231VN36</accession>
<organism evidence="5 6">
    <name type="scientific">Thermoanaerobacterium thermosaccharolyticum</name>
    <name type="common">Clostridium thermosaccharolyticum</name>
    <dbReference type="NCBI Taxonomy" id="1517"/>
    <lineage>
        <taxon>Bacteria</taxon>
        <taxon>Bacillati</taxon>
        <taxon>Bacillota</taxon>
        <taxon>Clostridia</taxon>
        <taxon>Thermoanaerobacterales</taxon>
        <taxon>Thermoanaerobacteraceae</taxon>
        <taxon>Thermoanaerobacterium</taxon>
    </lineage>
</organism>
<dbReference type="CDD" id="cd02440">
    <property type="entry name" value="AdoMet_MTases"/>
    <property type="match status" value="1"/>
</dbReference>
<name>A0A231VN36_THETR</name>
<gene>
    <name evidence="5" type="ORF">CE561_00235</name>
</gene>
<keyword evidence="1" id="KW-0479">Metal-binding</keyword>
<dbReference type="GO" id="GO:0008168">
    <property type="term" value="F:methyltransferase activity"/>
    <property type="evidence" value="ECO:0007669"/>
    <property type="project" value="UniProtKB-KW"/>
</dbReference>
<comment type="caution">
    <text evidence="5">The sequence shown here is derived from an EMBL/GenBank/DDBJ whole genome shotgun (WGS) entry which is preliminary data.</text>
</comment>
<dbReference type="InterPro" id="IPR029063">
    <property type="entry name" value="SAM-dependent_MTases_sf"/>
</dbReference>
<evidence type="ECO:0000313" key="6">
    <source>
        <dbReference type="Proteomes" id="UP000215301"/>
    </source>
</evidence>
<keyword evidence="3" id="KW-0408">Iron</keyword>
<dbReference type="Proteomes" id="UP000215301">
    <property type="component" value="Unassembled WGS sequence"/>
</dbReference>
<protein>
    <submittedName>
        <fullName evidence="5">rRNA methyltransferase</fullName>
    </submittedName>
</protein>
<proteinExistence type="predicted"/>
<dbReference type="InterPro" id="IPR015324">
    <property type="entry name" value="Ribosomal_Rsm22-like"/>
</dbReference>
<dbReference type="GO" id="GO:0006412">
    <property type="term" value="P:translation"/>
    <property type="evidence" value="ECO:0007669"/>
    <property type="project" value="InterPro"/>
</dbReference>
<dbReference type="InterPro" id="IPR052571">
    <property type="entry name" value="Mt_RNA_Methyltransferase"/>
</dbReference>
<keyword evidence="4" id="KW-0411">Iron-sulfur</keyword>
<keyword evidence="2" id="KW-0809">Transit peptide</keyword>
<keyword evidence="5" id="KW-0489">Methyltransferase</keyword>
<dbReference type="PANTHER" id="PTHR13184">
    <property type="entry name" value="37S RIBOSOMAL PROTEIN S22"/>
    <property type="match status" value="1"/>
</dbReference>
<reference evidence="5 6" key="1">
    <citation type="submission" date="2017-06" db="EMBL/GenBank/DDBJ databases">
        <title>Isolation and characterization of a thermophilic and butanogenic Thermoanaerobacterium thermosaccharolyticum M5 capable of efficient degradation of hemicellulose.</title>
        <authorList>
            <person name="Xin F."/>
            <person name="Jiang Y."/>
        </authorList>
    </citation>
    <scope>NUCLEOTIDE SEQUENCE [LARGE SCALE GENOMIC DNA]</scope>
    <source>
        <strain evidence="5 6">M5</strain>
    </source>
</reference>
<evidence type="ECO:0000256" key="3">
    <source>
        <dbReference type="ARBA" id="ARBA00023004"/>
    </source>
</evidence>
<sequence length="335" mass="38599">MELPLELITAIENETEAIPINKLTALVSDISKRYRDKNYYDKFLSGYDETIAYVVYRMPATYGAIYTVLNHIKEVYNDFRPKSLLDVGAGPGTAMWAATAIWQDIDQITLLEKDENMINIGKKLSSNSNYDSIKNAKWLKIDLNRSFDAHRHDIVIASYSIGELNEDVQSKIINKLWEIANDILIIIEPGTKIGFSRIKRAREALISLGAHVIAPCPHDKECPIKDNDWCHFSSRIQRTSLHRKVKNGELPYEDEKFSYICASKNPPENINGRIIRHPQIRKRHVIIELCTKEGIKQVTVTKSNRDIYKKVRNLKWGSTFDFHDNLFHVNKLDVK</sequence>
<dbReference type="GO" id="GO:0046872">
    <property type="term" value="F:metal ion binding"/>
    <property type="evidence" value="ECO:0007669"/>
    <property type="project" value="UniProtKB-KW"/>
</dbReference>
<evidence type="ECO:0000256" key="1">
    <source>
        <dbReference type="ARBA" id="ARBA00022723"/>
    </source>
</evidence>